<dbReference type="PANTHER" id="PTHR34846">
    <property type="entry name" value="4-CARBOXYMUCONOLACTONE DECARBOXYLASE FAMILY PROTEIN (AFU_ORTHOLOGUE AFUA_6G11590)"/>
    <property type="match status" value="1"/>
</dbReference>
<dbReference type="InterPro" id="IPR029032">
    <property type="entry name" value="AhpD-like"/>
</dbReference>
<dbReference type="OrthoDB" id="9801997at2"/>
<dbReference type="STRING" id="475255.SAMN04488101_101417"/>
<dbReference type="Proteomes" id="UP000192678">
    <property type="component" value="Unassembled WGS sequence"/>
</dbReference>
<evidence type="ECO:0000313" key="2">
    <source>
        <dbReference type="EMBL" id="SMC57922.1"/>
    </source>
</evidence>
<dbReference type="EMBL" id="FWYB01000001">
    <property type="protein sequence ID" value="SMC57922.1"/>
    <property type="molecule type" value="Genomic_DNA"/>
</dbReference>
<dbReference type="PANTHER" id="PTHR34846:SF10">
    <property type="entry name" value="CYTOPLASMIC PROTEIN"/>
    <property type="match status" value="1"/>
</dbReference>
<accession>A0A1W2ABR7</accession>
<gene>
    <name evidence="2" type="ORF">SAMN04488101_101417</name>
</gene>
<proteinExistence type="predicted"/>
<keyword evidence="3" id="KW-1185">Reference proteome</keyword>
<protein>
    <submittedName>
        <fullName evidence="2">Alkylhydroperoxidase AhpD family core domain-containing protein</fullName>
    </submittedName>
</protein>
<dbReference type="RefSeq" id="WP_084286989.1">
    <property type="nucleotide sequence ID" value="NZ_FWYB01000001.1"/>
</dbReference>
<reference evidence="2 3" key="1">
    <citation type="submission" date="2017-04" db="EMBL/GenBank/DDBJ databases">
        <authorList>
            <person name="Afonso C.L."/>
            <person name="Miller P.J."/>
            <person name="Scott M.A."/>
            <person name="Spackman E."/>
            <person name="Goraichik I."/>
            <person name="Dimitrov K.M."/>
            <person name="Suarez D.L."/>
            <person name="Swayne D.E."/>
        </authorList>
    </citation>
    <scope>NUCLEOTIDE SEQUENCE [LARGE SCALE GENOMIC DNA]</scope>
    <source>
        <strain evidence="2 3">DSM 19625</strain>
    </source>
</reference>
<organism evidence="2 3">
    <name type="scientific">Pedobacter nyackensis</name>
    <dbReference type="NCBI Taxonomy" id="475255"/>
    <lineage>
        <taxon>Bacteria</taxon>
        <taxon>Pseudomonadati</taxon>
        <taxon>Bacteroidota</taxon>
        <taxon>Sphingobacteriia</taxon>
        <taxon>Sphingobacteriales</taxon>
        <taxon>Sphingobacteriaceae</taxon>
        <taxon>Pedobacter</taxon>
    </lineage>
</organism>
<keyword evidence="2" id="KW-0575">Peroxidase</keyword>
<dbReference type="NCBIfam" id="TIGR00778">
    <property type="entry name" value="ahpD_dom"/>
    <property type="match status" value="1"/>
</dbReference>
<keyword evidence="2" id="KW-0560">Oxidoreductase</keyword>
<dbReference type="InterPro" id="IPR004675">
    <property type="entry name" value="AhpD_core"/>
</dbReference>
<dbReference type="GO" id="GO:0051920">
    <property type="term" value="F:peroxiredoxin activity"/>
    <property type="evidence" value="ECO:0007669"/>
    <property type="project" value="InterPro"/>
</dbReference>
<dbReference type="InterPro" id="IPR003779">
    <property type="entry name" value="CMD-like"/>
</dbReference>
<dbReference type="Pfam" id="PF02627">
    <property type="entry name" value="CMD"/>
    <property type="match status" value="1"/>
</dbReference>
<dbReference type="AlphaFoldDB" id="A0A1W2ABR7"/>
<name>A0A1W2ABR7_9SPHI</name>
<evidence type="ECO:0000259" key="1">
    <source>
        <dbReference type="Pfam" id="PF02627"/>
    </source>
</evidence>
<feature type="domain" description="Carboxymuconolactone decarboxylase-like" evidence="1">
    <location>
        <begin position="17"/>
        <end position="94"/>
    </location>
</feature>
<evidence type="ECO:0000313" key="3">
    <source>
        <dbReference type="Proteomes" id="UP000192678"/>
    </source>
</evidence>
<dbReference type="Gene3D" id="1.20.1290.10">
    <property type="entry name" value="AhpD-like"/>
    <property type="match status" value="1"/>
</dbReference>
<sequence>MEQRINAFEKGQNAMRAMYGIGAYLGKCSIEQELLHLIYFRVSQINGCAYCLDMHSKDLLAIGERPQRLFLLDAWREAPLFSERERAALQWAEAVTLIKDGNVDTESYEIASAQFSEEELIDLTLAITTINSYNRINISFRTVAGSYTVGQHKVPANKN</sequence>
<dbReference type="SUPFAM" id="SSF69118">
    <property type="entry name" value="AhpD-like"/>
    <property type="match status" value="1"/>
</dbReference>